<proteinExistence type="predicted"/>
<organism evidence="1 2">
    <name type="scientific">Panagrolaimus sp. JU765</name>
    <dbReference type="NCBI Taxonomy" id="591449"/>
    <lineage>
        <taxon>Eukaryota</taxon>
        <taxon>Metazoa</taxon>
        <taxon>Ecdysozoa</taxon>
        <taxon>Nematoda</taxon>
        <taxon>Chromadorea</taxon>
        <taxon>Rhabditida</taxon>
        <taxon>Tylenchina</taxon>
        <taxon>Panagrolaimomorpha</taxon>
        <taxon>Panagrolaimoidea</taxon>
        <taxon>Panagrolaimidae</taxon>
        <taxon>Panagrolaimus</taxon>
    </lineage>
</organism>
<accession>A0AC34RM53</accession>
<evidence type="ECO:0000313" key="1">
    <source>
        <dbReference type="Proteomes" id="UP000887576"/>
    </source>
</evidence>
<dbReference type="Proteomes" id="UP000887576">
    <property type="component" value="Unplaced"/>
</dbReference>
<protein>
    <submittedName>
        <fullName evidence="2">Nascent polypeptide-associated complex subunit alpha-like UBA domain-containing protein</fullName>
    </submittedName>
</protein>
<dbReference type="WBParaSite" id="JU765_v2.g8185.t1">
    <property type="protein sequence ID" value="JU765_v2.g8185.t1"/>
    <property type="gene ID" value="JU765_v2.g8185"/>
</dbReference>
<reference evidence="2" key="1">
    <citation type="submission" date="2022-11" db="UniProtKB">
        <authorList>
            <consortium name="WormBaseParasite"/>
        </authorList>
    </citation>
    <scope>IDENTIFICATION</scope>
</reference>
<sequence>MGFIKHKSIRGKQTNKTWIMANHENEDDVENVEEKKNKQWGAQEVNKASSKMTDDTQDERDDMKDVNLAGIGIKAETVAIKVKSSDVQFIVDHLYHKKATAESLLIANGGDIKKAVFADLGLDSLPSITDLAAAR</sequence>
<evidence type="ECO:0000313" key="2">
    <source>
        <dbReference type="WBParaSite" id="JU765_v2.g8185.t1"/>
    </source>
</evidence>
<name>A0AC34RM53_9BILA</name>